<reference evidence="2" key="3">
    <citation type="submission" date="2025-08" db="UniProtKB">
        <authorList>
            <consortium name="RefSeq"/>
        </authorList>
    </citation>
    <scope>IDENTIFICATION</scope>
    <source>
        <strain evidence="2">CBS 342.82</strain>
    </source>
</reference>
<reference evidence="2" key="1">
    <citation type="submission" date="2020-01" db="EMBL/GenBank/DDBJ databases">
        <authorList>
            <consortium name="DOE Joint Genome Institute"/>
            <person name="Haridas S."/>
            <person name="Albert R."/>
            <person name="Binder M."/>
            <person name="Bloem J."/>
            <person name="Labutti K."/>
            <person name="Salamov A."/>
            <person name="Andreopoulos B."/>
            <person name="Baker S.E."/>
            <person name="Barry K."/>
            <person name="Bills G."/>
            <person name="Bluhm B.H."/>
            <person name="Cannon C."/>
            <person name="Castanera R."/>
            <person name="Culley D.E."/>
            <person name="Daum C."/>
            <person name="Ezra D."/>
            <person name="Gonzalez J.B."/>
            <person name="Henrissat B."/>
            <person name="Kuo A."/>
            <person name="Liang C."/>
            <person name="Lipzen A."/>
            <person name="Lutzoni F."/>
            <person name="Magnuson J."/>
            <person name="Mondo S."/>
            <person name="Nolan M."/>
            <person name="Ohm R."/>
            <person name="Pangilinan J."/>
            <person name="Park H.-J."/>
            <person name="Ramirez L."/>
            <person name="Alfaro M."/>
            <person name="Sun H."/>
            <person name="Tritt A."/>
            <person name="Yoshinaga Y."/>
            <person name="Zwiers L.-H."/>
            <person name="Turgeon B.G."/>
            <person name="Goodwin S.B."/>
            <person name="Spatafora J.W."/>
            <person name="Crous P.W."/>
            <person name="Grigoriev I.V."/>
        </authorList>
    </citation>
    <scope>NUCLEOTIDE SEQUENCE</scope>
    <source>
        <strain evidence="2">CBS 342.82</strain>
    </source>
</reference>
<evidence type="ECO:0000313" key="1">
    <source>
        <dbReference type="Proteomes" id="UP000504637"/>
    </source>
</evidence>
<sequence>MSPRSDAYCDGRNNICLVSVFSDSVASLDAVWIRLAQLLDSQCMHTGSRDAMCAMQQSCRGALARQM</sequence>
<protein>
    <submittedName>
        <fullName evidence="2">Uncharacterized protein</fullName>
    </submittedName>
</protein>
<dbReference type="RefSeq" id="XP_033459925.1">
    <property type="nucleotide sequence ID" value="XM_033604847.1"/>
</dbReference>
<accession>A0A6J3M5T2</accession>
<dbReference type="Proteomes" id="UP000504637">
    <property type="component" value="Unplaced"/>
</dbReference>
<keyword evidence="1" id="KW-1185">Reference proteome</keyword>
<reference evidence="2" key="2">
    <citation type="submission" date="2020-04" db="EMBL/GenBank/DDBJ databases">
        <authorList>
            <consortium name="NCBI Genome Project"/>
        </authorList>
    </citation>
    <scope>NUCLEOTIDE SEQUENCE</scope>
    <source>
        <strain evidence="2">CBS 342.82</strain>
    </source>
</reference>
<dbReference type="GeneID" id="54362647"/>
<name>A0A6J3M5T2_9PEZI</name>
<organism evidence="2">
    <name type="scientific">Dissoconium aciculare CBS 342.82</name>
    <dbReference type="NCBI Taxonomy" id="1314786"/>
    <lineage>
        <taxon>Eukaryota</taxon>
        <taxon>Fungi</taxon>
        <taxon>Dikarya</taxon>
        <taxon>Ascomycota</taxon>
        <taxon>Pezizomycotina</taxon>
        <taxon>Dothideomycetes</taxon>
        <taxon>Dothideomycetidae</taxon>
        <taxon>Mycosphaerellales</taxon>
        <taxon>Dissoconiaceae</taxon>
        <taxon>Dissoconium</taxon>
    </lineage>
</organism>
<proteinExistence type="predicted"/>
<evidence type="ECO:0000313" key="2">
    <source>
        <dbReference type="RefSeq" id="XP_033459925.1"/>
    </source>
</evidence>
<dbReference type="PROSITE" id="PS50096">
    <property type="entry name" value="IQ"/>
    <property type="match status" value="1"/>
</dbReference>
<gene>
    <name evidence="2" type="ORF">K489DRAFT_380278</name>
</gene>
<dbReference type="AlphaFoldDB" id="A0A6J3M5T2"/>